<dbReference type="InterPro" id="IPR036388">
    <property type="entry name" value="WH-like_DNA-bd_sf"/>
</dbReference>
<dbReference type="GO" id="GO:0003700">
    <property type="term" value="F:DNA-binding transcription factor activity"/>
    <property type="evidence" value="ECO:0007669"/>
    <property type="project" value="InterPro"/>
</dbReference>
<name>A0A8S5Q029_9CAUD</name>
<accession>A0A8S5Q029</accession>
<dbReference type="PRINTS" id="PR00039">
    <property type="entry name" value="HTHLYSR"/>
</dbReference>
<dbReference type="SUPFAM" id="SSF53850">
    <property type="entry name" value="Periplasmic binding protein-like II"/>
    <property type="match status" value="1"/>
</dbReference>
<evidence type="ECO:0000313" key="6">
    <source>
        <dbReference type="EMBL" id="DAE12107.1"/>
    </source>
</evidence>
<dbReference type="InterPro" id="IPR005119">
    <property type="entry name" value="LysR_subst-bd"/>
</dbReference>
<feature type="domain" description="HTH lysR-type" evidence="5">
    <location>
        <begin position="1"/>
        <end position="58"/>
    </location>
</feature>
<protein>
    <submittedName>
        <fullName evidence="6">Transcriptional regulator</fullName>
    </submittedName>
</protein>
<dbReference type="Gene3D" id="1.10.10.10">
    <property type="entry name" value="Winged helix-like DNA-binding domain superfamily/Winged helix DNA-binding domain"/>
    <property type="match status" value="1"/>
</dbReference>
<organism evidence="6">
    <name type="scientific">Siphoviridae sp. ctMOb8</name>
    <dbReference type="NCBI Taxonomy" id="2825460"/>
    <lineage>
        <taxon>Viruses</taxon>
        <taxon>Duplodnaviria</taxon>
        <taxon>Heunggongvirae</taxon>
        <taxon>Uroviricota</taxon>
        <taxon>Caudoviricetes</taxon>
    </lineage>
</organism>
<dbReference type="CDD" id="cd05466">
    <property type="entry name" value="PBP2_LTTR_substrate"/>
    <property type="match status" value="1"/>
</dbReference>
<proteinExistence type="inferred from homology"/>
<evidence type="ECO:0000259" key="5">
    <source>
        <dbReference type="PROSITE" id="PS50931"/>
    </source>
</evidence>
<dbReference type="FunFam" id="1.10.10.10:FF:000001">
    <property type="entry name" value="LysR family transcriptional regulator"/>
    <property type="match status" value="1"/>
</dbReference>
<dbReference type="PANTHER" id="PTHR30419:SF8">
    <property type="entry name" value="NITROGEN ASSIMILATION TRANSCRIPTIONAL ACTIVATOR-RELATED"/>
    <property type="match status" value="1"/>
</dbReference>
<dbReference type="EMBL" id="BK015544">
    <property type="protein sequence ID" value="DAE12107.1"/>
    <property type="molecule type" value="Genomic_DNA"/>
</dbReference>
<evidence type="ECO:0000256" key="4">
    <source>
        <dbReference type="ARBA" id="ARBA00023163"/>
    </source>
</evidence>
<evidence type="ECO:0000256" key="2">
    <source>
        <dbReference type="ARBA" id="ARBA00023015"/>
    </source>
</evidence>
<dbReference type="Pfam" id="PF00126">
    <property type="entry name" value="HTH_1"/>
    <property type="match status" value="1"/>
</dbReference>
<dbReference type="InterPro" id="IPR000847">
    <property type="entry name" value="LysR_HTH_N"/>
</dbReference>
<dbReference type="InterPro" id="IPR036390">
    <property type="entry name" value="WH_DNA-bd_sf"/>
</dbReference>
<reference evidence="6" key="1">
    <citation type="journal article" date="2021" name="Proc. Natl. Acad. Sci. U.S.A.">
        <title>A Catalog of Tens of Thousands of Viruses from Human Metagenomes Reveals Hidden Associations with Chronic Diseases.</title>
        <authorList>
            <person name="Tisza M.J."/>
            <person name="Buck C.B."/>
        </authorList>
    </citation>
    <scope>NUCLEOTIDE SEQUENCE</scope>
    <source>
        <strain evidence="6">CtMOb8</strain>
    </source>
</reference>
<dbReference type="Pfam" id="PF03466">
    <property type="entry name" value="LysR_substrate"/>
    <property type="match status" value="1"/>
</dbReference>
<comment type="similarity">
    <text evidence="1">Belongs to the LysR transcriptional regulatory family.</text>
</comment>
<dbReference type="PROSITE" id="PS50931">
    <property type="entry name" value="HTH_LYSR"/>
    <property type="match status" value="1"/>
</dbReference>
<dbReference type="GO" id="GO:0003677">
    <property type="term" value="F:DNA binding"/>
    <property type="evidence" value="ECO:0007669"/>
    <property type="project" value="UniProtKB-KW"/>
</dbReference>
<dbReference type="InterPro" id="IPR050950">
    <property type="entry name" value="HTH-type_LysR_regulators"/>
</dbReference>
<keyword evidence="3" id="KW-0238">DNA-binding</keyword>
<keyword evidence="4" id="KW-0804">Transcription</keyword>
<dbReference type="PANTHER" id="PTHR30419">
    <property type="entry name" value="HTH-TYPE TRANSCRIPTIONAL REGULATOR YBHD"/>
    <property type="match status" value="1"/>
</dbReference>
<sequence>MELRHLRSFVFVAETKSFSTAATRCCVTQSAVSQHIRALEDELGCKLLIRTSHDIMLTESGTTLLPRAKEILRQTEDCKEQINALNNCMTGELRIGVGSFIAPYIRMAALIFMDRYPNVRINADFTKAHLLNQSLRAHMLDLAFTMNMAYSHEGIESRPCIPFNVYAIMRDTHPLAALPKVSYEDLQKHPIIMPDVGERAFETCQQYIQRDLHKLNIKCIISSPDEALASVEETKYVTFMPKLYLRNHPTLVARPIVGLEQQLMSNAHWMQDVPQKRAAQLFLDIIRDEVVPYIAVAEDSRGQFVPPPRQTLESLIKSQASR</sequence>
<evidence type="ECO:0000256" key="1">
    <source>
        <dbReference type="ARBA" id="ARBA00009437"/>
    </source>
</evidence>
<dbReference type="Gene3D" id="3.40.190.290">
    <property type="match status" value="1"/>
</dbReference>
<evidence type="ECO:0000256" key="3">
    <source>
        <dbReference type="ARBA" id="ARBA00023125"/>
    </source>
</evidence>
<dbReference type="SUPFAM" id="SSF46785">
    <property type="entry name" value="Winged helix' DNA-binding domain"/>
    <property type="match status" value="1"/>
</dbReference>
<keyword evidence="2" id="KW-0805">Transcription regulation</keyword>